<proteinExistence type="predicted"/>
<organism evidence="1 2">
    <name type="scientific">Rhododendron molle</name>
    <name type="common">Chinese azalea</name>
    <name type="synonym">Azalea mollis</name>
    <dbReference type="NCBI Taxonomy" id="49168"/>
    <lineage>
        <taxon>Eukaryota</taxon>
        <taxon>Viridiplantae</taxon>
        <taxon>Streptophyta</taxon>
        <taxon>Embryophyta</taxon>
        <taxon>Tracheophyta</taxon>
        <taxon>Spermatophyta</taxon>
        <taxon>Magnoliopsida</taxon>
        <taxon>eudicotyledons</taxon>
        <taxon>Gunneridae</taxon>
        <taxon>Pentapetalae</taxon>
        <taxon>asterids</taxon>
        <taxon>Ericales</taxon>
        <taxon>Ericaceae</taxon>
        <taxon>Ericoideae</taxon>
        <taxon>Rhodoreae</taxon>
        <taxon>Rhododendron</taxon>
    </lineage>
</organism>
<name>A0ACC0NSP9_RHOML</name>
<sequence length="121" mass="13726">MDIHTTLEGDRYVHCAYCNNRIEVEPLDTGGVQCRLCRRPTFVNNTNLQMGQPSSSIQPSSSEAPFITTPTASDIHRFYREETALIMATDHSITPQDAEATAQKNWATKGQNWWRQQQGKQ</sequence>
<evidence type="ECO:0000313" key="1">
    <source>
        <dbReference type="EMBL" id="KAI8555834.1"/>
    </source>
</evidence>
<comment type="caution">
    <text evidence="1">The sequence shown here is derived from an EMBL/GenBank/DDBJ whole genome shotgun (WGS) entry which is preliminary data.</text>
</comment>
<keyword evidence="2" id="KW-1185">Reference proteome</keyword>
<gene>
    <name evidence="1" type="ORF">RHMOL_Rhmol05G0204700</name>
</gene>
<dbReference type="Proteomes" id="UP001062846">
    <property type="component" value="Chromosome 5"/>
</dbReference>
<evidence type="ECO:0000313" key="2">
    <source>
        <dbReference type="Proteomes" id="UP001062846"/>
    </source>
</evidence>
<reference evidence="1" key="1">
    <citation type="submission" date="2022-02" db="EMBL/GenBank/DDBJ databases">
        <title>Plant Genome Project.</title>
        <authorList>
            <person name="Zhang R.-G."/>
        </authorList>
    </citation>
    <scope>NUCLEOTIDE SEQUENCE</scope>
    <source>
        <strain evidence="1">AT1</strain>
    </source>
</reference>
<accession>A0ACC0NSP9</accession>
<protein>
    <submittedName>
        <fullName evidence="1">Uncharacterized protein</fullName>
    </submittedName>
</protein>
<dbReference type="EMBL" id="CM046392">
    <property type="protein sequence ID" value="KAI8555834.1"/>
    <property type="molecule type" value="Genomic_DNA"/>
</dbReference>